<gene>
    <name evidence="2" type="ORF">ACFSCY_11635</name>
</gene>
<feature type="transmembrane region" description="Helical" evidence="1">
    <location>
        <begin position="130"/>
        <end position="153"/>
    </location>
</feature>
<dbReference type="EMBL" id="JBHUCP010000007">
    <property type="protein sequence ID" value="MFD1530094.1"/>
    <property type="molecule type" value="Genomic_DNA"/>
</dbReference>
<keyword evidence="1" id="KW-0812">Transmembrane</keyword>
<keyword evidence="1" id="KW-0472">Membrane</keyword>
<evidence type="ECO:0000256" key="1">
    <source>
        <dbReference type="SAM" id="Phobius"/>
    </source>
</evidence>
<accession>A0ABW4FHI7</accession>
<reference evidence="3" key="1">
    <citation type="journal article" date="2019" name="Int. J. Syst. Evol. Microbiol.">
        <title>The Global Catalogue of Microorganisms (GCM) 10K type strain sequencing project: providing services to taxonomists for standard genome sequencing and annotation.</title>
        <authorList>
            <consortium name="The Broad Institute Genomics Platform"/>
            <consortium name="The Broad Institute Genome Sequencing Center for Infectious Disease"/>
            <person name="Wu L."/>
            <person name="Ma J."/>
        </authorList>
    </citation>
    <scope>NUCLEOTIDE SEQUENCE [LARGE SCALE GENOMIC DNA]</scope>
    <source>
        <strain evidence="3">JCM 12165</strain>
    </source>
</reference>
<proteinExistence type="predicted"/>
<comment type="caution">
    <text evidence="2">The sequence shown here is derived from an EMBL/GenBank/DDBJ whole genome shotgun (WGS) entry which is preliminary data.</text>
</comment>
<evidence type="ECO:0000313" key="2">
    <source>
        <dbReference type="EMBL" id="MFD1530094.1"/>
    </source>
</evidence>
<sequence>MTLSTALGPPRWALGFVRRHPVMVFGLSLVPALERFTGQLTERGPALGIAFEVTTLAVRLLLVAFVVRIAIIQEPLIGRLQGTTAGGRLQQFTQRHGRAIALQTTLLVGLFVLADLVPERLVPALTPVGPLYWATLLAVKNLTVIPFTMIWLIGAVRQALLAPDPEAASPAR</sequence>
<feature type="transmembrane region" description="Helical" evidence="1">
    <location>
        <begin position="46"/>
        <end position="71"/>
    </location>
</feature>
<feature type="transmembrane region" description="Helical" evidence="1">
    <location>
        <begin position="99"/>
        <end position="118"/>
    </location>
</feature>
<dbReference type="Proteomes" id="UP001597145">
    <property type="component" value="Unassembled WGS sequence"/>
</dbReference>
<organism evidence="2 3">
    <name type="scientific">Pseudonocardia aurantiaca</name>
    <dbReference type="NCBI Taxonomy" id="75290"/>
    <lineage>
        <taxon>Bacteria</taxon>
        <taxon>Bacillati</taxon>
        <taxon>Actinomycetota</taxon>
        <taxon>Actinomycetes</taxon>
        <taxon>Pseudonocardiales</taxon>
        <taxon>Pseudonocardiaceae</taxon>
        <taxon>Pseudonocardia</taxon>
    </lineage>
</organism>
<evidence type="ECO:0000313" key="3">
    <source>
        <dbReference type="Proteomes" id="UP001597145"/>
    </source>
</evidence>
<protein>
    <submittedName>
        <fullName evidence="2">Uncharacterized protein</fullName>
    </submittedName>
</protein>
<keyword evidence="3" id="KW-1185">Reference proteome</keyword>
<dbReference type="RefSeq" id="WP_343976718.1">
    <property type="nucleotide sequence ID" value="NZ_BAAAJG010000008.1"/>
</dbReference>
<name>A0ABW4FHI7_9PSEU</name>
<keyword evidence="1" id="KW-1133">Transmembrane helix</keyword>